<gene>
    <name evidence="1" type="ORF">FocTR4_00007244</name>
</gene>
<evidence type="ECO:0000313" key="1">
    <source>
        <dbReference type="EMBL" id="TXC11172.1"/>
    </source>
</evidence>
<name>A0A5C6TKX5_FUSOC</name>
<dbReference type="AlphaFoldDB" id="A0A5C6TKX5"/>
<sequence>MRDPAMKRRMYSTGNYQKPLRNLMALVIKCSNIVATTPVTSSSFLYRSYNSEVARGVIFDKAATLFCSDSLLVLGNTPRPMIMFGDTKQLAPVLRQEGVEERDLGLECQEPGEGNVISPYLDNAADRYWNLAKECGLHLCIIRMHD</sequence>
<evidence type="ECO:0000313" key="2">
    <source>
        <dbReference type="Proteomes" id="UP000321331"/>
    </source>
</evidence>
<reference evidence="1 2" key="1">
    <citation type="submission" date="2019-07" db="EMBL/GenBank/DDBJ databases">
        <title>The First High-Quality Draft Genome Sequence of the Causal Agent of the Current Panama Disease Epidemic.</title>
        <authorList>
            <person name="Warmington R.J."/>
            <person name="Kay W."/>
            <person name="Jeffries A."/>
            <person name="Bebber D."/>
            <person name="Moore K."/>
            <person name="Studholme D.J."/>
        </authorList>
    </citation>
    <scope>NUCLEOTIDE SEQUENCE [LARGE SCALE GENOMIC DNA]</scope>
    <source>
        <strain evidence="1 2">TR4</strain>
    </source>
</reference>
<dbReference type="InterPro" id="IPR027417">
    <property type="entry name" value="P-loop_NTPase"/>
</dbReference>
<dbReference type="EMBL" id="VMNF01000003">
    <property type="protein sequence ID" value="TXC11172.1"/>
    <property type="molecule type" value="Genomic_DNA"/>
</dbReference>
<organism evidence="1 2">
    <name type="scientific">Fusarium oxysporum f. sp. cubense</name>
    <dbReference type="NCBI Taxonomy" id="61366"/>
    <lineage>
        <taxon>Eukaryota</taxon>
        <taxon>Fungi</taxon>
        <taxon>Dikarya</taxon>
        <taxon>Ascomycota</taxon>
        <taxon>Pezizomycotina</taxon>
        <taxon>Sordariomycetes</taxon>
        <taxon>Hypocreomycetidae</taxon>
        <taxon>Hypocreales</taxon>
        <taxon>Nectriaceae</taxon>
        <taxon>Fusarium</taxon>
        <taxon>Fusarium oxysporum species complex</taxon>
    </lineage>
</organism>
<comment type="caution">
    <text evidence="1">The sequence shown here is derived from an EMBL/GenBank/DDBJ whole genome shotgun (WGS) entry which is preliminary data.</text>
</comment>
<accession>A0A5C6TKX5</accession>
<dbReference type="Proteomes" id="UP000321331">
    <property type="component" value="Unassembled WGS sequence"/>
</dbReference>
<evidence type="ECO:0008006" key="3">
    <source>
        <dbReference type="Google" id="ProtNLM"/>
    </source>
</evidence>
<dbReference type="Gene3D" id="3.40.50.300">
    <property type="entry name" value="P-loop containing nucleotide triphosphate hydrolases"/>
    <property type="match status" value="1"/>
</dbReference>
<protein>
    <recommendedName>
        <fullName evidence="3">DNA2/NAM7 helicase helicase domain-containing protein</fullName>
    </recommendedName>
</protein>
<proteinExistence type="predicted"/>